<proteinExistence type="predicted"/>
<keyword evidence="3" id="KW-1185">Reference proteome</keyword>
<dbReference type="Proteomes" id="UP000594342">
    <property type="component" value="Unassembled WGS sequence"/>
</dbReference>
<protein>
    <submittedName>
        <fullName evidence="2">HNH endonuclease</fullName>
    </submittedName>
</protein>
<dbReference type="InterPro" id="IPR003615">
    <property type="entry name" value="HNH_nuc"/>
</dbReference>
<dbReference type="GO" id="GO:0004519">
    <property type="term" value="F:endonuclease activity"/>
    <property type="evidence" value="ECO:0007669"/>
    <property type="project" value="UniProtKB-KW"/>
</dbReference>
<keyword evidence="2" id="KW-0378">Hydrolase</keyword>
<accession>A0A5K0U6T0</accession>
<keyword evidence="2" id="KW-0255">Endonuclease</keyword>
<dbReference type="CDD" id="cd00085">
    <property type="entry name" value="HNHc"/>
    <property type="match status" value="1"/>
</dbReference>
<evidence type="ECO:0000313" key="3">
    <source>
        <dbReference type="Proteomes" id="UP000594342"/>
    </source>
</evidence>
<comment type="caution">
    <text evidence="2">The sequence shown here is derived from an EMBL/GenBank/DDBJ whole genome shotgun (WGS) entry which is preliminary data.</text>
</comment>
<reference evidence="2 3" key="1">
    <citation type="submission" date="2018-10" db="EMBL/GenBank/DDBJ databases">
        <authorList>
            <consortium name="IHU Genomes"/>
        </authorList>
    </citation>
    <scope>NUCLEOTIDE SEQUENCE [LARGE SCALE GENOMIC DNA]</scope>
    <source>
        <strain evidence="2 3">A1</strain>
    </source>
</reference>
<dbReference type="Pfam" id="PF13391">
    <property type="entry name" value="HNH_2"/>
    <property type="match status" value="1"/>
</dbReference>
<gene>
    <name evidence="2" type="ORF">YASMINEVIRUS_122</name>
</gene>
<sequence length="173" mass="20427">MVGCTSYILEQKASTKNLDDLYEKAINLFKKELVDVKMYQLFGYTRKNYQSESDDRPEQQKFREIVVNRYKTCAVTGDNEIMCEACHIEPHAKSRNNDPDNGVLLTATLHKLFDNYLFTIDAETSMCMFLTKLQDDPAFYRMLRYNKKRLHCIPTNTKKYLEEHNKQFNLLNN</sequence>
<keyword evidence="2" id="KW-0540">Nuclease</keyword>
<name>A0A5K0U6T0_9VIRU</name>
<evidence type="ECO:0000313" key="2">
    <source>
        <dbReference type="EMBL" id="VBB17659.1"/>
    </source>
</evidence>
<organism evidence="2 3">
    <name type="scientific">Yasminevirus sp. GU-2018</name>
    <dbReference type="NCBI Taxonomy" id="2420051"/>
    <lineage>
        <taxon>Viruses</taxon>
        <taxon>Varidnaviria</taxon>
        <taxon>Bamfordvirae</taxon>
        <taxon>Nucleocytoviricota</taxon>
        <taxon>Megaviricetes</taxon>
        <taxon>Imitervirales</taxon>
        <taxon>Mimiviridae</taxon>
        <taxon>Klosneuvirinae</taxon>
        <taxon>Yasminevirus</taxon>
        <taxon>Yasminevirus saudimassiliense</taxon>
    </lineage>
</organism>
<evidence type="ECO:0000259" key="1">
    <source>
        <dbReference type="Pfam" id="PF13391"/>
    </source>
</evidence>
<dbReference type="EMBL" id="UPSH01000001">
    <property type="protein sequence ID" value="VBB17659.1"/>
    <property type="molecule type" value="Genomic_DNA"/>
</dbReference>
<feature type="domain" description="HNH nuclease" evidence="1">
    <location>
        <begin position="73"/>
        <end position="121"/>
    </location>
</feature>